<feature type="region of interest" description="Disordered" evidence="1">
    <location>
        <begin position="136"/>
        <end position="178"/>
    </location>
</feature>
<reference evidence="2 3" key="1">
    <citation type="journal article" date="2016" name="Mol. Biol. Evol.">
        <title>Comparative Genomics of Early-Diverging Mushroom-Forming Fungi Provides Insights into the Origins of Lignocellulose Decay Capabilities.</title>
        <authorList>
            <person name="Nagy L.G."/>
            <person name="Riley R."/>
            <person name="Tritt A."/>
            <person name="Adam C."/>
            <person name="Daum C."/>
            <person name="Floudas D."/>
            <person name="Sun H."/>
            <person name="Yadav J.S."/>
            <person name="Pangilinan J."/>
            <person name="Larsson K.H."/>
            <person name="Matsuura K."/>
            <person name="Barry K."/>
            <person name="Labutti K."/>
            <person name="Kuo R."/>
            <person name="Ohm R.A."/>
            <person name="Bhattacharya S.S."/>
            <person name="Shirouzu T."/>
            <person name="Yoshinaga Y."/>
            <person name="Martin F.M."/>
            <person name="Grigoriev I.V."/>
            <person name="Hibbett D.S."/>
        </authorList>
    </citation>
    <scope>NUCLEOTIDE SEQUENCE [LARGE SCALE GENOMIC DNA]</scope>
    <source>
        <strain evidence="2 3">TUFC12733</strain>
    </source>
</reference>
<evidence type="ECO:0000313" key="2">
    <source>
        <dbReference type="EMBL" id="KZO90868.1"/>
    </source>
</evidence>
<feature type="compositionally biased region" description="Basic residues" evidence="1">
    <location>
        <begin position="138"/>
        <end position="171"/>
    </location>
</feature>
<gene>
    <name evidence="2" type="ORF">CALVIDRAFT_374324</name>
</gene>
<dbReference type="EMBL" id="KV417333">
    <property type="protein sequence ID" value="KZO90868.1"/>
    <property type="molecule type" value="Genomic_DNA"/>
</dbReference>
<protein>
    <submittedName>
        <fullName evidence="2">Uncharacterized protein</fullName>
    </submittedName>
</protein>
<evidence type="ECO:0000313" key="3">
    <source>
        <dbReference type="Proteomes" id="UP000076738"/>
    </source>
</evidence>
<keyword evidence="3" id="KW-1185">Reference proteome</keyword>
<accession>A0A167GSU2</accession>
<evidence type="ECO:0000256" key="1">
    <source>
        <dbReference type="SAM" id="MobiDB-lite"/>
    </source>
</evidence>
<name>A0A167GSU2_CALVF</name>
<organism evidence="2 3">
    <name type="scientific">Calocera viscosa (strain TUFC12733)</name>
    <dbReference type="NCBI Taxonomy" id="1330018"/>
    <lineage>
        <taxon>Eukaryota</taxon>
        <taxon>Fungi</taxon>
        <taxon>Dikarya</taxon>
        <taxon>Basidiomycota</taxon>
        <taxon>Agaricomycotina</taxon>
        <taxon>Dacrymycetes</taxon>
        <taxon>Dacrymycetales</taxon>
        <taxon>Dacrymycetaceae</taxon>
        <taxon>Calocera</taxon>
    </lineage>
</organism>
<proteinExistence type="predicted"/>
<dbReference type="AlphaFoldDB" id="A0A167GSU2"/>
<dbReference type="Proteomes" id="UP000076738">
    <property type="component" value="Unassembled WGS sequence"/>
</dbReference>
<sequence>MQIGRPAPPSDLTNQAIPVPDISVIVDVVADVDQTGRFSFSLRSQSSLFFRFQAFLYYLVYSTGVLDDFPTLELWKCKLHCLLGDRTPRGRPALLHYPIATSVDAYRKNWLDISRTLKRISVAAECHCPRFPPSRSITSRRRGPGARGSMRRRIPPRKAARCSSRAHRHRPGVGGLQNTAGEGVQLTAPEIVEVLAVQVKVSVYRTASAYSLRNASCSVGVLSDTAQYS</sequence>